<evidence type="ECO:0000313" key="2">
    <source>
        <dbReference type="Proteomes" id="UP001066276"/>
    </source>
</evidence>
<reference evidence="1" key="1">
    <citation type="journal article" date="2022" name="bioRxiv">
        <title>Sequencing and chromosome-scale assembly of the giantPleurodeles waltlgenome.</title>
        <authorList>
            <person name="Brown T."/>
            <person name="Elewa A."/>
            <person name="Iarovenko S."/>
            <person name="Subramanian E."/>
            <person name="Araus A.J."/>
            <person name="Petzold A."/>
            <person name="Susuki M."/>
            <person name="Suzuki K.-i.T."/>
            <person name="Hayashi T."/>
            <person name="Toyoda A."/>
            <person name="Oliveira C."/>
            <person name="Osipova E."/>
            <person name="Leigh N.D."/>
            <person name="Simon A."/>
            <person name="Yun M.H."/>
        </authorList>
    </citation>
    <scope>NUCLEOTIDE SEQUENCE</scope>
    <source>
        <strain evidence="1">20211129_DDA</strain>
        <tissue evidence="1">Liver</tissue>
    </source>
</reference>
<name>A0AAV7UJ81_PLEWA</name>
<proteinExistence type="predicted"/>
<keyword evidence="2" id="KW-1185">Reference proteome</keyword>
<dbReference type="Proteomes" id="UP001066276">
    <property type="component" value="Chromosome 3_1"/>
</dbReference>
<sequence>MCHRVPHGIDKVSQHPCNGDQGGVNGLQVLPDPKVVFLLQPLGLLKLGHAAVCTASGLLGLKDRRVDSWAMIMWAYSCWRDSVGFAIASLSLTFGVADLCGCLNCGGFRAMGCDTCSRIPQP</sequence>
<protein>
    <submittedName>
        <fullName evidence="1">Uncharacterized protein</fullName>
    </submittedName>
</protein>
<organism evidence="1 2">
    <name type="scientific">Pleurodeles waltl</name>
    <name type="common">Iberian ribbed newt</name>
    <dbReference type="NCBI Taxonomy" id="8319"/>
    <lineage>
        <taxon>Eukaryota</taxon>
        <taxon>Metazoa</taxon>
        <taxon>Chordata</taxon>
        <taxon>Craniata</taxon>
        <taxon>Vertebrata</taxon>
        <taxon>Euteleostomi</taxon>
        <taxon>Amphibia</taxon>
        <taxon>Batrachia</taxon>
        <taxon>Caudata</taxon>
        <taxon>Salamandroidea</taxon>
        <taxon>Salamandridae</taxon>
        <taxon>Pleurodelinae</taxon>
        <taxon>Pleurodeles</taxon>
    </lineage>
</organism>
<dbReference type="EMBL" id="JANPWB010000005">
    <property type="protein sequence ID" value="KAJ1188064.1"/>
    <property type="molecule type" value="Genomic_DNA"/>
</dbReference>
<evidence type="ECO:0000313" key="1">
    <source>
        <dbReference type="EMBL" id="KAJ1188064.1"/>
    </source>
</evidence>
<comment type="caution">
    <text evidence="1">The sequence shown here is derived from an EMBL/GenBank/DDBJ whole genome shotgun (WGS) entry which is preliminary data.</text>
</comment>
<accession>A0AAV7UJ81</accession>
<dbReference type="AlphaFoldDB" id="A0AAV7UJ81"/>
<gene>
    <name evidence="1" type="ORF">NDU88_004829</name>
</gene>